<evidence type="ECO:0008006" key="4">
    <source>
        <dbReference type="Google" id="ProtNLM"/>
    </source>
</evidence>
<sequence>MKSEEEERPRKEEREEEIRKEQERGRREEEEQLRVIAKGKQEAVEKHRWEEERQERARTRRREGRKEEERFAEEANRRKWDEKEEEERRRKKEEWRQDVQLKEEDLRKANARQRTNAQEKTAVEAVLHHTSHDRTDTARWSEDEVDSDIGPEPNSHIPIPTSPIAEHSPLNKTDHSHHRRALHPATVPLPSPPKHAPAARLNQETRNRSQSAQPRSTRIKEAGRRKEENSQDRKSGTSTPLTTTVTHFTSVCHSSIVSSLICAAPLTANALASRQRKEEQKRIAEAAEQARERVRRKKQEEQAERKAVEEAQRREKEKMNSQIQLQQRIVEKNIDTIRRVEQIGEERTKGCGGSQWIGINE</sequence>
<feature type="compositionally biased region" description="Basic and acidic residues" evidence="1">
    <location>
        <begin position="294"/>
        <end position="319"/>
    </location>
</feature>
<feature type="compositionally biased region" description="Basic and acidic residues" evidence="1">
    <location>
        <begin position="126"/>
        <end position="142"/>
    </location>
</feature>
<name>A0ABQ9X1X9_9EUKA</name>
<feature type="compositionally biased region" description="Basic and acidic residues" evidence="1">
    <location>
        <begin position="64"/>
        <end position="108"/>
    </location>
</feature>
<protein>
    <recommendedName>
        <fullName evidence="4">Ensconsin-like</fullName>
    </recommendedName>
</protein>
<keyword evidence="3" id="KW-1185">Reference proteome</keyword>
<feature type="region of interest" description="Disordered" evidence="1">
    <location>
        <begin position="1"/>
        <end position="242"/>
    </location>
</feature>
<accession>A0ABQ9X1X9</accession>
<feature type="compositionally biased region" description="Basic and acidic residues" evidence="1">
    <location>
        <begin position="218"/>
        <end position="235"/>
    </location>
</feature>
<dbReference type="EMBL" id="JARBJD010000247">
    <property type="protein sequence ID" value="KAK2945782.1"/>
    <property type="molecule type" value="Genomic_DNA"/>
</dbReference>
<feature type="region of interest" description="Disordered" evidence="1">
    <location>
        <begin position="294"/>
        <end position="321"/>
    </location>
</feature>
<feature type="compositionally biased region" description="Basic and acidic residues" evidence="1">
    <location>
        <begin position="1"/>
        <end position="57"/>
    </location>
</feature>
<comment type="caution">
    <text evidence="2">The sequence shown here is derived from an EMBL/GenBank/DDBJ whole genome shotgun (WGS) entry which is preliminary data.</text>
</comment>
<organism evidence="2 3">
    <name type="scientific">Blattamonas nauphoetae</name>
    <dbReference type="NCBI Taxonomy" id="2049346"/>
    <lineage>
        <taxon>Eukaryota</taxon>
        <taxon>Metamonada</taxon>
        <taxon>Preaxostyla</taxon>
        <taxon>Oxymonadida</taxon>
        <taxon>Blattamonas</taxon>
    </lineage>
</organism>
<gene>
    <name evidence="2" type="ORF">BLNAU_19270</name>
</gene>
<proteinExistence type="predicted"/>
<dbReference type="Proteomes" id="UP001281761">
    <property type="component" value="Unassembled WGS sequence"/>
</dbReference>
<evidence type="ECO:0000313" key="3">
    <source>
        <dbReference type="Proteomes" id="UP001281761"/>
    </source>
</evidence>
<feature type="compositionally biased region" description="Polar residues" evidence="1">
    <location>
        <begin position="202"/>
        <end position="216"/>
    </location>
</feature>
<evidence type="ECO:0000256" key="1">
    <source>
        <dbReference type="SAM" id="MobiDB-lite"/>
    </source>
</evidence>
<evidence type="ECO:0000313" key="2">
    <source>
        <dbReference type="EMBL" id="KAK2945782.1"/>
    </source>
</evidence>
<reference evidence="2 3" key="1">
    <citation type="journal article" date="2022" name="bioRxiv">
        <title>Genomics of Preaxostyla Flagellates Illuminates Evolutionary Transitions and the Path Towards Mitochondrial Loss.</title>
        <authorList>
            <person name="Novak L.V.F."/>
            <person name="Treitli S.C."/>
            <person name="Pyrih J."/>
            <person name="Halakuc P."/>
            <person name="Pipaliya S.V."/>
            <person name="Vacek V."/>
            <person name="Brzon O."/>
            <person name="Soukal P."/>
            <person name="Eme L."/>
            <person name="Dacks J.B."/>
            <person name="Karnkowska A."/>
            <person name="Elias M."/>
            <person name="Hampl V."/>
        </authorList>
    </citation>
    <scope>NUCLEOTIDE SEQUENCE [LARGE SCALE GENOMIC DNA]</scope>
    <source>
        <strain evidence="2">NAU3</strain>
        <tissue evidence="2">Gut</tissue>
    </source>
</reference>